<organism evidence="1 2">
    <name type="scientific">Flavivirga rizhaonensis</name>
    <dbReference type="NCBI Taxonomy" id="2559571"/>
    <lineage>
        <taxon>Bacteria</taxon>
        <taxon>Pseudomonadati</taxon>
        <taxon>Bacteroidota</taxon>
        <taxon>Flavobacteriia</taxon>
        <taxon>Flavobacteriales</taxon>
        <taxon>Flavobacteriaceae</taxon>
        <taxon>Flavivirga</taxon>
    </lineage>
</organism>
<comment type="caution">
    <text evidence="1">The sequence shown here is derived from an EMBL/GenBank/DDBJ whole genome shotgun (WGS) entry which is preliminary data.</text>
</comment>
<name>A0A4S1DVU5_9FLAO</name>
<proteinExistence type="predicted"/>
<dbReference type="AlphaFoldDB" id="A0A4S1DVU5"/>
<dbReference type="Proteomes" id="UP000307602">
    <property type="component" value="Unassembled WGS sequence"/>
</dbReference>
<accession>A0A4S1DVU5</accession>
<protein>
    <submittedName>
        <fullName evidence="1">Uncharacterized protein</fullName>
    </submittedName>
</protein>
<gene>
    <name evidence="1" type="ORF">EM932_14875</name>
</gene>
<dbReference type="RefSeq" id="WP_135877990.1">
    <property type="nucleotide sequence ID" value="NZ_SRSO01000022.1"/>
</dbReference>
<evidence type="ECO:0000313" key="1">
    <source>
        <dbReference type="EMBL" id="TGV01562.1"/>
    </source>
</evidence>
<sequence>MSINHIVTPLDSAVLDSKEQYVFYHKMVDFAFKELVVAVQQQELCNSQEIKLFKQYSDLLLYSIEAMRIKYMYDDEDNMKVDLTHSGFPNYLEFRYLFNDLELRDDYLGRLTPISTLKEEFLETLMRKKEPIKKSKLFQAASIVYYSSVKKQYIFNRFVQGKILSAPEGIDTKYMTSWSFYDVSHNRPFICFMYFNYSGTDVKDYKDDIYEVLKTTADRKMSLDTMAYTIDRKLPKVSPKLLKRIDLGPVHNVFAKDENDITHAVLEGIGKKDIPLESYAISLKIDEVESGSEFKEGRFFNKQILQKWNGVFKQKYVFAPHRIIQLLYNKTPEIMNNLAKPPIEIAGLKIEKP</sequence>
<dbReference type="EMBL" id="SRSO01000022">
    <property type="protein sequence ID" value="TGV01562.1"/>
    <property type="molecule type" value="Genomic_DNA"/>
</dbReference>
<dbReference type="OrthoDB" id="1196563at2"/>
<reference evidence="1 2" key="1">
    <citation type="submission" date="2019-04" db="EMBL/GenBank/DDBJ databases">
        <authorList>
            <person name="Liu A."/>
        </authorList>
    </citation>
    <scope>NUCLEOTIDE SEQUENCE [LARGE SCALE GENOMIC DNA]</scope>
    <source>
        <strain evidence="1 2">RZ03</strain>
    </source>
</reference>
<evidence type="ECO:0000313" key="2">
    <source>
        <dbReference type="Proteomes" id="UP000307602"/>
    </source>
</evidence>
<keyword evidence="2" id="KW-1185">Reference proteome</keyword>